<dbReference type="InterPro" id="IPR036265">
    <property type="entry name" value="HIT-like_sf"/>
</dbReference>
<comment type="caution">
    <text evidence="1">Lacks conserved residue(s) required for the propagation of feature annotation.</text>
</comment>
<dbReference type="AlphaFoldDB" id="A0A845E1B1"/>
<evidence type="ECO:0000259" key="2">
    <source>
        <dbReference type="PROSITE" id="PS51084"/>
    </source>
</evidence>
<evidence type="ECO:0000313" key="3">
    <source>
        <dbReference type="EMBL" id="MYL48079.1"/>
    </source>
</evidence>
<keyword evidence="3" id="KW-0378">Hydrolase</keyword>
<dbReference type="InterPro" id="IPR011146">
    <property type="entry name" value="HIT-like"/>
</dbReference>
<name>A0A845E1B1_9BACI</name>
<sequence>MRTITLSNGDMVEVDCLSCALTSGTVEPEGGVIAETEHFHAHQDVAYPIRGLVIVASKRHIKGLDELTEDEQQDYITFLTKIRKAQRETLGIEHVYYFYNEDTTHHFHLWMVPRYDWMYEFGRSVESVRPVLLHARENEKDHAHVLEGIRLLTEGLKE</sequence>
<dbReference type="EMBL" id="WMEZ01000001">
    <property type="protein sequence ID" value="MYL48079.1"/>
    <property type="molecule type" value="Genomic_DNA"/>
</dbReference>
<gene>
    <name evidence="3" type="ORF">GLV98_01220</name>
</gene>
<dbReference type="Gene3D" id="3.30.428.10">
    <property type="entry name" value="HIT-like"/>
    <property type="match status" value="1"/>
</dbReference>
<protein>
    <submittedName>
        <fullName evidence="3">Diadenosine tetraphosphate hydrolase</fullName>
    </submittedName>
</protein>
<evidence type="ECO:0000256" key="1">
    <source>
        <dbReference type="PROSITE-ProRule" id="PRU00464"/>
    </source>
</evidence>
<dbReference type="OrthoDB" id="8163598at2"/>
<dbReference type="PROSITE" id="PS51084">
    <property type="entry name" value="HIT_2"/>
    <property type="match status" value="1"/>
</dbReference>
<reference evidence="3 4" key="1">
    <citation type="submission" date="2019-11" db="EMBL/GenBank/DDBJ databases">
        <title>Genome sequences of 17 halophilic strains isolated from different environments.</title>
        <authorList>
            <person name="Furrow R.E."/>
        </authorList>
    </citation>
    <scope>NUCLEOTIDE SEQUENCE [LARGE SCALE GENOMIC DNA]</scope>
    <source>
        <strain evidence="3 4">22505_10_Sand</strain>
    </source>
</reference>
<organism evidence="3 4">
    <name type="scientific">Halobacillus litoralis</name>
    <dbReference type="NCBI Taxonomy" id="45668"/>
    <lineage>
        <taxon>Bacteria</taxon>
        <taxon>Bacillati</taxon>
        <taxon>Bacillota</taxon>
        <taxon>Bacilli</taxon>
        <taxon>Bacillales</taxon>
        <taxon>Bacillaceae</taxon>
        <taxon>Halobacillus</taxon>
    </lineage>
</organism>
<dbReference type="Proteomes" id="UP000447393">
    <property type="component" value="Unassembled WGS sequence"/>
</dbReference>
<accession>A0A845E1B1</accession>
<dbReference type="GO" id="GO:0016787">
    <property type="term" value="F:hydrolase activity"/>
    <property type="evidence" value="ECO:0007669"/>
    <property type="project" value="UniProtKB-KW"/>
</dbReference>
<dbReference type="SUPFAM" id="SSF54197">
    <property type="entry name" value="HIT-like"/>
    <property type="match status" value="1"/>
</dbReference>
<feature type="domain" description="HIT" evidence="2">
    <location>
        <begin position="17"/>
        <end position="123"/>
    </location>
</feature>
<comment type="caution">
    <text evidence="3">The sequence shown here is derived from an EMBL/GenBank/DDBJ whole genome shotgun (WGS) entry which is preliminary data.</text>
</comment>
<dbReference type="RefSeq" id="WP_160911287.1">
    <property type="nucleotide sequence ID" value="NZ_WMEZ01000001.1"/>
</dbReference>
<proteinExistence type="predicted"/>
<evidence type="ECO:0000313" key="4">
    <source>
        <dbReference type="Proteomes" id="UP000447393"/>
    </source>
</evidence>